<dbReference type="RefSeq" id="WP_071657083.1">
    <property type="nucleotide sequence ID" value="NZ_MLCF01000067.1"/>
</dbReference>
<keyword evidence="1" id="KW-0812">Transmembrane</keyword>
<evidence type="ECO:0000256" key="1">
    <source>
        <dbReference type="SAM" id="Phobius"/>
    </source>
</evidence>
<reference evidence="2 3" key="1">
    <citation type="submission" date="2016-10" db="EMBL/GenBank/DDBJ databases">
        <title>Genome sequence of Streptomyces gilvigriseus MUSC 26.</title>
        <authorList>
            <person name="Lee L.-H."/>
            <person name="Ser H.-L."/>
        </authorList>
    </citation>
    <scope>NUCLEOTIDE SEQUENCE [LARGE SCALE GENOMIC DNA]</scope>
    <source>
        <strain evidence="2 3">MUSC 26</strain>
    </source>
</reference>
<comment type="caution">
    <text evidence="2">The sequence shown here is derived from an EMBL/GenBank/DDBJ whole genome shotgun (WGS) entry which is preliminary data.</text>
</comment>
<evidence type="ECO:0000313" key="2">
    <source>
        <dbReference type="EMBL" id="OIV37007.1"/>
    </source>
</evidence>
<keyword evidence="3" id="KW-1185">Reference proteome</keyword>
<dbReference type="Proteomes" id="UP000243342">
    <property type="component" value="Unassembled WGS sequence"/>
</dbReference>
<keyword evidence="1" id="KW-0472">Membrane</keyword>
<accession>A0A1J7BE91</accession>
<dbReference type="STRING" id="1428644.BIV57_13545"/>
<keyword evidence="1" id="KW-1133">Transmembrane helix</keyword>
<sequence length="173" mass="18366">MNGLPLIGPALDWLAHGGPQLAHRAGALAASWWWLLVVLAAAAVGFALLRRRAVHRLLADRVALEVRPSTSYDPREEEALRVAQQIAQGSRHALRAAFDAREGAAMRIALVSTDGRMAFRIEGPAAATRALAAQGLPGCEVEVLDADGRQIPPTVHLAFEAAPGTPSDPDDFS</sequence>
<organism evidence="2 3">
    <name type="scientific">Mangrovactinospora gilvigrisea</name>
    <dbReference type="NCBI Taxonomy" id="1428644"/>
    <lineage>
        <taxon>Bacteria</taxon>
        <taxon>Bacillati</taxon>
        <taxon>Actinomycetota</taxon>
        <taxon>Actinomycetes</taxon>
        <taxon>Kitasatosporales</taxon>
        <taxon>Streptomycetaceae</taxon>
        <taxon>Mangrovactinospora</taxon>
    </lineage>
</organism>
<protein>
    <submittedName>
        <fullName evidence="2">Uncharacterized protein</fullName>
    </submittedName>
</protein>
<evidence type="ECO:0000313" key="3">
    <source>
        <dbReference type="Proteomes" id="UP000243342"/>
    </source>
</evidence>
<gene>
    <name evidence="2" type="ORF">BIV57_13545</name>
</gene>
<name>A0A1J7BE91_9ACTN</name>
<feature type="transmembrane region" description="Helical" evidence="1">
    <location>
        <begin position="31"/>
        <end position="49"/>
    </location>
</feature>
<dbReference type="OrthoDB" id="4305003at2"/>
<dbReference type="AlphaFoldDB" id="A0A1J7BE91"/>
<proteinExistence type="predicted"/>
<dbReference type="EMBL" id="MLCF01000067">
    <property type="protein sequence ID" value="OIV37007.1"/>
    <property type="molecule type" value="Genomic_DNA"/>
</dbReference>